<dbReference type="AlphaFoldDB" id="A0A378W2P5"/>
<dbReference type="EC" id="2.7.7.7" evidence="2"/>
<name>A0A378W2P5_NEIGO</name>
<gene>
    <name evidence="2" type="primary">polA_3</name>
    <name evidence="2" type="ORF">NCTC11421_03054</name>
</gene>
<protein>
    <submittedName>
        <fullName evidence="2">DNA polymerase I</fullName>
        <ecNumber evidence="2">2.7.7.7</ecNumber>
    </submittedName>
</protein>
<organism evidence="2">
    <name type="scientific">Neisseria gonorrhoeae</name>
    <dbReference type="NCBI Taxonomy" id="485"/>
    <lineage>
        <taxon>Bacteria</taxon>
        <taxon>Pseudomonadati</taxon>
        <taxon>Pseudomonadota</taxon>
        <taxon>Betaproteobacteria</taxon>
        <taxon>Neisseriales</taxon>
        <taxon>Neisseriaceae</taxon>
        <taxon>Neisseria</taxon>
    </lineage>
</organism>
<dbReference type="GO" id="GO:0008408">
    <property type="term" value="F:3'-5' exonuclease activity"/>
    <property type="evidence" value="ECO:0007669"/>
    <property type="project" value="InterPro"/>
</dbReference>
<dbReference type="Pfam" id="PF01612">
    <property type="entry name" value="DNA_pol_A_exo1"/>
    <property type="match status" value="1"/>
</dbReference>
<proteinExistence type="predicted"/>
<dbReference type="GO" id="GO:0003887">
    <property type="term" value="F:DNA-directed DNA polymerase activity"/>
    <property type="evidence" value="ECO:0007669"/>
    <property type="project" value="UniProtKB-EC"/>
</dbReference>
<keyword evidence="2" id="KW-0548">Nucleotidyltransferase</keyword>
<evidence type="ECO:0000313" key="2">
    <source>
        <dbReference type="EMBL" id="SUA25046.1"/>
    </source>
</evidence>
<dbReference type="SUPFAM" id="SSF53098">
    <property type="entry name" value="Ribonuclease H-like"/>
    <property type="match status" value="1"/>
</dbReference>
<sequence length="117" mass="13050">MLASYIIESHLGHGLDELSGRWLGLETITYESLCGKGAKQISFADVAIGQATEYAAQDADFALRLEARLRAQMDDKQLEMYEKWSFPSRRYCLKWNATACKSTAPNSPAKARNSARS</sequence>
<dbReference type="EMBL" id="UGRI01000001">
    <property type="protein sequence ID" value="SUA25046.1"/>
    <property type="molecule type" value="Genomic_DNA"/>
</dbReference>
<dbReference type="InterPro" id="IPR002562">
    <property type="entry name" value="3'-5'_exonuclease_dom"/>
</dbReference>
<keyword evidence="2" id="KW-0808">Transferase</keyword>
<reference evidence="2" key="1">
    <citation type="submission" date="2018-06" db="EMBL/GenBank/DDBJ databases">
        <authorList>
            <consortium name="Pathogen Informatics"/>
            <person name="Doyle S."/>
        </authorList>
    </citation>
    <scope>NUCLEOTIDE SEQUENCE [LARGE SCALE GENOMIC DNA]</scope>
    <source>
        <strain evidence="2">NCTC11421</strain>
    </source>
</reference>
<dbReference type="GO" id="GO:0003676">
    <property type="term" value="F:nucleic acid binding"/>
    <property type="evidence" value="ECO:0007669"/>
    <property type="project" value="InterPro"/>
</dbReference>
<dbReference type="Gene3D" id="3.30.420.10">
    <property type="entry name" value="Ribonuclease H-like superfamily/Ribonuclease H"/>
    <property type="match status" value="1"/>
</dbReference>
<dbReference type="InterPro" id="IPR036397">
    <property type="entry name" value="RNaseH_sf"/>
</dbReference>
<dbReference type="InterPro" id="IPR012337">
    <property type="entry name" value="RNaseH-like_sf"/>
</dbReference>
<accession>A0A378W2P5</accession>
<feature type="domain" description="3'-5' exonuclease" evidence="1">
    <location>
        <begin position="1"/>
        <end position="73"/>
    </location>
</feature>
<evidence type="ECO:0000259" key="1">
    <source>
        <dbReference type="Pfam" id="PF01612"/>
    </source>
</evidence>